<keyword evidence="4" id="KW-0238">DNA-binding</keyword>
<accession>C0QFE5</accession>
<evidence type="ECO:0000256" key="2">
    <source>
        <dbReference type="ARBA" id="ARBA00023015"/>
    </source>
</evidence>
<dbReference type="KEGG" id="dat:HRM2_02190"/>
<gene>
    <name evidence="8" type="ordered locus">HRM2_02190</name>
</gene>
<dbReference type="NCBIfam" id="TIGR02937">
    <property type="entry name" value="sigma70-ECF"/>
    <property type="match status" value="1"/>
</dbReference>
<organism evidence="8 9">
    <name type="scientific">Desulforapulum autotrophicum (strain ATCC 43914 / DSM 3382 / VKM B-1955 / HRM2)</name>
    <name type="common">Desulfobacterium autotrophicum</name>
    <dbReference type="NCBI Taxonomy" id="177437"/>
    <lineage>
        <taxon>Bacteria</taxon>
        <taxon>Pseudomonadati</taxon>
        <taxon>Thermodesulfobacteriota</taxon>
        <taxon>Desulfobacteria</taxon>
        <taxon>Desulfobacterales</taxon>
        <taxon>Desulfobacteraceae</taxon>
        <taxon>Desulforapulum</taxon>
    </lineage>
</organism>
<name>C0QFE5_DESAH</name>
<comment type="similarity">
    <text evidence="1">Belongs to the sigma-70 factor family. ECF subfamily.</text>
</comment>
<sequence>MFKGKRIVDSYDSFYRKNKDRIFAYLLRLTGDYHLSNDFMQESFVRYFSHYHTTPGNNCALLFTIARNAFLDSIRKYKEEKFQDKKEVAWVSNPESQLIEKQALDKMLAAIQKLNSVDRELVALLATKTFSYKEIGKILNISETNVKVKVHRARLRLKAILKNGGQ</sequence>
<dbReference type="Gene3D" id="1.10.1740.10">
    <property type="match status" value="1"/>
</dbReference>
<keyword evidence="5" id="KW-0804">Transcription</keyword>
<feature type="domain" description="RNA polymerase sigma-70 region 2" evidence="6">
    <location>
        <begin position="14"/>
        <end position="78"/>
    </location>
</feature>
<dbReference type="AlphaFoldDB" id="C0QFE5"/>
<dbReference type="Gene3D" id="1.10.10.10">
    <property type="entry name" value="Winged helix-like DNA-binding domain superfamily/Winged helix DNA-binding domain"/>
    <property type="match status" value="1"/>
</dbReference>
<dbReference type="GO" id="GO:0003677">
    <property type="term" value="F:DNA binding"/>
    <property type="evidence" value="ECO:0007669"/>
    <property type="project" value="UniProtKB-KW"/>
</dbReference>
<dbReference type="CDD" id="cd06171">
    <property type="entry name" value="Sigma70_r4"/>
    <property type="match status" value="1"/>
</dbReference>
<dbReference type="InterPro" id="IPR007627">
    <property type="entry name" value="RNA_pol_sigma70_r2"/>
</dbReference>
<dbReference type="HOGENOM" id="CLU_047691_3_4_7"/>
<dbReference type="InterPro" id="IPR013325">
    <property type="entry name" value="RNA_pol_sigma_r2"/>
</dbReference>
<keyword evidence="9" id="KW-1185">Reference proteome</keyword>
<dbReference type="GO" id="GO:0006352">
    <property type="term" value="P:DNA-templated transcription initiation"/>
    <property type="evidence" value="ECO:0007669"/>
    <property type="project" value="InterPro"/>
</dbReference>
<keyword evidence="3" id="KW-0731">Sigma factor</keyword>
<dbReference type="PANTHER" id="PTHR43133">
    <property type="entry name" value="RNA POLYMERASE ECF-TYPE SIGMA FACTO"/>
    <property type="match status" value="1"/>
</dbReference>
<evidence type="ECO:0000256" key="5">
    <source>
        <dbReference type="ARBA" id="ARBA00023163"/>
    </source>
</evidence>
<dbReference type="eggNOG" id="COG1595">
    <property type="taxonomic scope" value="Bacteria"/>
</dbReference>
<dbReference type="Proteomes" id="UP000000442">
    <property type="component" value="Chromosome"/>
</dbReference>
<protein>
    <submittedName>
        <fullName evidence="8">Predicted RNA polymerase ECF-type sigma factor(Extracytoplasmic function)</fullName>
    </submittedName>
</protein>
<dbReference type="InterPro" id="IPR014284">
    <property type="entry name" value="RNA_pol_sigma-70_dom"/>
</dbReference>
<dbReference type="Pfam" id="PF08281">
    <property type="entry name" value="Sigma70_r4_2"/>
    <property type="match status" value="1"/>
</dbReference>
<dbReference type="SUPFAM" id="SSF88659">
    <property type="entry name" value="Sigma3 and sigma4 domains of RNA polymerase sigma factors"/>
    <property type="match status" value="1"/>
</dbReference>
<evidence type="ECO:0000313" key="8">
    <source>
        <dbReference type="EMBL" id="ACN13341.1"/>
    </source>
</evidence>
<dbReference type="GO" id="GO:0016987">
    <property type="term" value="F:sigma factor activity"/>
    <property type="evidence" value="ECO:0007669"/>
    <property type="project" value="UniProtKB-KW"/>
</dbReference>
<dbReference type="STRING" id="177437.HRM2_02190"/>
<dbReference type="EMBL" id="CP001087">
    <property type="protein sequence ID" value="ACN13341.1"/>
    <property type="molecule type" value="Genomic_DNA"/>
</dbReference>
<proteinExistence type="inferred from homology"/>
<dbReference type="InterPro" id="IPR013249">
    <property type="entry name" value="RNA_pol_sigma70_r4_t2"/>
</dbReference>
<evidence type="ECO:0000256" key="4">
    <source>
        <dbReference type="ARBA" id="ARBA00023125"/>
    </source>
</evidence>
<dbReference type="InterPro" id="IPR036388">
    <property type="entry name" value="WH-like_DNA-bd_sf"/>
</dbReference>
<feature type="domain" description="RNA polymerase sigma factor 70 region 4 type 2" evidence="7">
    <location>
        <begin position="105"/>
        <end position="157"/>
    </location>
</feature>
<evidence type="ECO:0000259" key="6">
    <source>
        <dbReference type="Pfam" id="PF04542"/>
    </source>
</evidence>
<dbReference type="InterPro" id="IPR013324">
    <property type="entry name" value="RNA_pol_sigma_r3/r4-like"/>
</dbReference>
<dbReference type="SUPFAM" id="SSF88946">
    <property type="entry name" value="Sigma2 domain of RNA polymerase sigma factors"/>
    <property type="match status" value="1"/>
</dbReference>
<evidence type="ECO:0000259" key="7">
    <source>
        <dbReference type="Pfam" id="PF08281"/>
    </source>
</evidence>
<evidence type="ECO:0000256" key="3">
    <source>
        <dbReference type="ARBA" id="ARBA00023082"/>
    </source>
</evidence>
<dbReference type="Pfam" id="PF04542">
    <property type="entry name" value="Sigma70_r2"/>
    <property type="match status" value="1"/>
</dbReference>
<reference evidence="8 9" key="1">
    <citation type="journal article" date="2009" name="Environ. Microbiol.">
        <title>Genome sequence of Desulfobacterium autotrophicum HRM2, a marine sulfate reducer oxidizing organic carbon completely to carbon dioxide.</title>
        <authorList>
            <person name="Strittmatter A.W."/>
            <person name="Liesegang H."/>
            <person name="Rabus R."/>
            <person name="Decker I."/>
            <person name="Amann J."/>
            <person name="Andres S."/>
            <person name="Henne A."/>
            <person name="Fricke W.F."/>
            <person name="Martinez-Arias R."/>
            <person name="Bartels D."/>
            <person name="Goesmann A."/>
            <person name="Krause L."/>
            <person name="Puehler A."/>
            <person name="Klenk H.P."/>
            <person name="Richter M."/>
            <person name="Schuler M."/>
            <person name="Gloeckner F.O."/>
            <person name="Meyerdierks A."/>
            <person name="Gottschalk G."/>
            <person name="Amann R."/>
        </authorList>
    </citation>
    <scope>NUCLEOTIDE SEQUENCE [LARGE SCALE GENOMIC DNA]</scope>
    <source>
        <strain evidence="9">ATCC 43914 / DSM 3382 / HRM2</strain>
    </source>
</reference>
<keyword evidence="2" id="KW-0805">Transcription regulation</keyword>
<evidence type="ECO:0000256" key="1">
    <source>
        <dbReference type="ARBA" id="ARBA00010641"/>
    </source>
</evidence>
<dbReference type="PANTHER" id="PTHR43133:SF52">
    <property type="entry name" value="ECF RNA POLYMERASE SIGMA FACTOR SIGL"/>
    <property type="match status" value="1"/>
</dbReference>
<evidence type="ECO:0000313" key="9">
    <source>
        <dbReference type="Proteomes" id="UP000000442"/>
    </source>
</evidence>
<dbReference type="InterPro" id="IPR039425">
    <property type="entry name" value="RNA_pol_sigma-70-like"/>
</dbReference>